<dbReference type="PROSITE" id="PS00086">
    <property type="entry name" value="CYTOCHROME_P450"/>
    <property type="match status" value="1"/>
</dbReference>
<dbReference type="Proteomes" id="UP000186817">
    <property type="component" value="Unassembled WGS sequence"/>
</dbReference>
<evidence type="ECO:0000313" key="1">
    <source>
        <dbReference type="EMBL" id="OLP94336.1"/>
    </source>
</evidence>
<gene>
    <name evidence="1" type="ORF">AK812_SmicGene23649</name>
</gene>
<evidence type="ECO:0000313" key="2">
    <source>
        <dbReference type="Proteomes" id="UP000186817"/>
    </source>
</evidence>
<comment type="caution">
    <text evidence="1">The sequence shown here is derived from an EMBL/GenBank/DDBJ whole genome shotgun (WGS) entry which is preliminary data.</text>
</comment>
<dbReference type="InterPro" id="IPR017972">
    <property type="entry name" value="Cyt_P450_CS"/>
</dbReference>
<dbReference type="AlphaFoldDB" id="A0A1Q9DGM3"/>
<dbReference type="GO" id="GO:0005506">
    <property type="term" value="F:iron ion binding"/>
    <property type="evidence" value="ECO:0007669"/>
    <property type="project" value="InterPro"/>
</dbReference>
<dbReference type="GO" id="GO:0016705">
    <property type="term" value="F:oxidoreductase activity, acting on paired donors, with incorporation or reduction of molecular oxygen"/>
    <property type="evidence" value="ECO:0007669"/>
    <property type="project" value="InterPro"/>
</dbReference>
<organism evidence="1 2">
    <name type="scientific">Symbiodinium microadriaticum</name>
    <name type="common">Dinoflagellate</name>
    <name type="synonym">Zooxanthella microadriatica</name>
    <dbReference type="NCBI Taxonomy" id="2951"/>
    <lineage>
        <taxon>Eukaryota</taxon>
        <taxon>Sar</taxon>
        <taxon>Alveolata</taxon>
        <taxon>Dinophyceae</taxon>
        <taxon>Suessiales</taxon>
        <taxon>Symbiodiniaceae</taxon>
        <taxon>Symbiodinium</taxon>
    </lineage>
</organism>
<dbReference type="EMBL" id="LSRX01000547">
    <property type="protein sequence ID" value="OLP94336.1"/>
    <property type="molecule type" value="Genomic_DNA"/>
</dbReference>
<reference evidence="1 2" key="1">
    <citation type="submission" date="2016-02" db="EMBL/GenBank/DDBJ databases">
        <title>Genome analysis of coral dinoflagellate symbionts highlights evolutionary adaptations to a symbiotic lifestyle.</title>
        <authorList>
            <person name="Aranda M."/>
            <person name="Li Y."/>
            <person name="Liew Y.J."/>
            <person name="Baumgarten S."/>
            <person name="Simakov O."/>
            <person name="Wilson M."/>
            <person name="Piel J."/>
            <person name="Ashoor H."/>
            <person name="Bougouffa S."/>
            <person name="Bajic V.B."/>
            <person name="Ryu T."/>
            <person name="Ravasi T."/>
            <person name="Bayer T."/>
            <person name="Micklem G."/>
            <person name="Kim H."/>
            <person name="Bhak J."/>
            <person name="Lajeunesse T.C."/>
            <person name="Voolstra C.R."/>
        </authorList>
    </citation>
    <scope>NUCLEOTIDE SEQUENCE [LARGE SCALE GENOMIC DNA]</scope>
    <source>
        <strain evidence="1 2">CCMP2467</strain>
    </source>
</reference>
<name>A0A1Q9DGM3_SYMMI</name>
<sequence length="181" mass="19712">MCEKSIASMQLRSTDPILEPGLGIRAVGWSPSLLLYGSLTFGFGRHRCVAARFERSAVAPASEASIRSSFCRASEMTRLFAQGGGTGGDTTFDKHRGSAEALVYKEVPRIPSFCSCPFEVMRRWLTGGTGWEAGAPIEQMHRRIRLELKMVAGISYGSKVLSPNPAVCLVVRQSVCESLHD</sequence>
<protein>
    <submittedName>
        <fullName evidence="1">Uncharacterized protein</fullName>
    </submittedName>
</protein>
<accession>A0A1Q9DGM3</accession>
<keyword evidence="2" id="KW-1185">Reference proteome</keyword>
<dbReference type="OrthoDB" id="10285988at2759"/>
<proteinExistence type="predicted"/>